<evidence type="ECO:0000313" key="1">
    <source>
        <dbReference type="EMBL" id="SHG22298.1"/>
    </source>
</evidence>
<keyword evidence="2" id="KW-1185">Reference proteome</keyword>
<accession>A0A1M5I1Z7</accession>
<protein>
    <submittedName>
        <fullName evidence="1">Uncharacterized protein</fullName>
    </submittedName>
</protein>
<reference evidence="1 2" key="1">
    <citation type="submission" date="2016-11" db="EMBL/GenBank/DDBJ databases">
        <authorList>
            <person name="Jaros S."/>
            <person name="Januszkiewicz K."/>
            <person name="Wedrychowicz H."/>
        </authorList>
    </citation>
    <scope>NUCLEOTIDE SEQUENCE [LARGE SCALE GENOMIC DNA]</scope>
    <source>
        <strain evidence="1 2">DSM 44523</strain>
    </source>
</reference>
<proteinExistence type="predicted"/>
<dbReference type="AlphaFoldDB" id="A0A1M5I1Z7"/>
<gene>
    <name evidence="1" type="ORF">SAMN05444320_10765</name>
</gene>
<evidence type="ECO:0000313" key="2">
    <source>
        <dbReference type="Proteomes" id="UP000184501"/>
    </source>
</evidence>
<sequence length="31" mass="3423">MELFEEITPCEPDVVPLSVTATLVAMDVEDE</sequence>
<dbReference type="Proteomes" id="UP000184501">
    <property type="component" value="Unassembled WGS sequence"/>
</dbReference>
<organism evidence="1 2">
    <name type="scientific">Streptoalloteichus hindustanus</name>
    <dbReference type="NCBI Taxonomy" id="2017"/>
    <lineage>
        <taxon>Bacteria</taxon>
        <taxon>Bacillati</taxon>
        <taxon>Actinomycetota</taxon>
        <taxon>Actinomycetes</taxon>
        <taxon>Pseudonocardiales</taxon>
        <taxon>Pseudonocardiaceae</taxon>
        <taxon>Streptoalloteichus</taxon>
    </lineage>
</organism>
<dbReference type="EMBL" id="FQVN01000007">
    <property type="protein sequence ID" value="SHG22298.1"/>
    <property type="molecule type" value="Genomic_DNA"/>
</dbReference>
<name>A0A1M5I1Z7_STRHI</name>